<name>A0AA38TUU6_9ASTR</name>
<comment type="caution">
    <text evidence="1">The sequence shown here is derived from an EMBL/GenBank/DDBJ whole genome shotgun (WGS) entry which is preliminary data.</text>
</comment>
<dbReference type="AlphaFoldDB" id="A0AA38TUU6"/>
<organism evidence="1 2">
    <name type="scientific">Centaurea solstitialis</name>
    <name type="common">yellow star-thistle</name>
    <dbReference type="NCBI Taxonomy" id="347529"/>
    <lineage>
        <taxon>Eukaryota</taxon>
        <taxon>Viridiplantae</taxon>
        <taxon>Streptophyta</taxon>
        <taxon>Embryophyta</taxon>
        <taxon>Tracheophyta</taxon>
        <taxon>Spermatophyta</taxon>
        <taxon>Magnoliopsida</taxon>
        <taxon>eudicotyledons</taxon>
        <taxon>Gunneridae</taxon>
        <taxon>Pentapetalae</taxon>
        <taxon>asterids</taxon>
        <taxon>campanulids</taxon>
        <taxon>Asterales</taxon>
        <taxon>Asteraceae</taxon>
        <taxon>Carduoideae</taxon>
        <taxon>Cardueae</taxon>
        <taxon>Centaureinae</taxon>
        <taxon>Centaurea</taxon>
    </lineage>
</organism>
<proteinExistence type="predicted"/>
<gene>
    <name evidence="1" type="ORF">OSB04_005951</name>
</gene>
<dbReference type="EMBL" id="JARYMX010000002">
    <property type="protein sequence ID" value="KAJ9560791.1"/>
    <property type="molecule type" value="Genomic_DNA"/>
</dbReference>
<reference evidence="1" key="1">
    <citation type="submission" date="2023-03" db="EMBL/GenBank/DDBJ databases">
        <title>Chromosome-scale reference genome and RAD-based genetic map of yellow starthistle (Centaurea solstitialis) reveal putative structural variation and QTLs associated with invader traits.</title>
        <authorList>
            <person name="Reatini B."/>
            <person name="Cang F.A."/>
            <person name="Jiang Q."/>
            <person name="Mckibben M.T.W."/>
            <person name="Barker M.S."/>
            <person name="Rieseberg L.H."/>
            <person name="Dlugosch K.M."/>
        </authorList>
    </citation>
    <scope>NUCLEOTIDE SEQUENCE</scope>
    <source>
        <strain evidence="1">CAN-66</strain>
        <tissue evidence="1">Leaf</tissue>
    </source>
</reference>
<evidence type="ECO:0000313" key="2">
    <source>
        <dbReference type="Proteomes" id="UP001172457"/>
    </source>
</evidence>
<sequence length="93" mass="10884">MRSVTGGRTAQSVMKQVVRSDVPRNCKDPDERMKLVFSFHSKFVRDDLSWWEPDKLLNNSYKCCKLKVAQIFDRVANIGRDPRLRLLLGFCHK</sequence>
<dbReference type="Proteomes" id="UP001172457">
    <property type="component" value="Chromosome 2"/>
</dbReference>
<evidence type="ECO:0000313" key="1">
    <source>
        <dbReference type="EMBL" id="KAJ9560791.1"/>
    </source>
</evidence>
<accession>A0AA38TUU6</accession>
<keyword evidence="2" id="KW-1185">Reference proteome</keyword>
<protein>
    <submittedName>
        <fullName evidence="1">Uncharacterized protein</fullName>
    </submittedName>
</protein>